<dbReference type="AlphaFoldDB" id="A0A512N5Y4"/>
<evidence type="ECO:0000256" key="8">
    <source>
        <dbReference type="ARBA" id="ARBA00023098"/>
    </source>
</evidence>
<feature type="transmembrane region" description="Helical" evidence="10">
    <location>
        <begin position="668"/>
        <end position="690"/>
    </location>
</feature>
<keyword evidence="10" id="KW-0812">Transmembrane</keyword>
<protein>
    <recommendedName>
        <fullName evidence="4">Phospholipase D</fullName>
    </recommendedName>
    <alternativeName>
        <fullName evidence="9">Choline phosphatase</fullName>
    </alternativeName>
</protein>
<keyword evidence="8" id="KW-0443">Lipid metabolism</keyword>
<comment type="subcellular location">
    <subcellularLocation>
        <location evidence="3">Secreted</location>
    </subcellularLocation>
</comment>
<feature type="domain" description="PLD phosphodiesterase" evidence="11">
    <location>
        <begin position="128"/>
        <end position="155"/>
    </location>
</feature>
<proteinExistence type="predicted"/>
<dbReference type="SMART" id="SM00155">
    <property type="entry name" value="PLDc"/>
    <property type="match status" value="2"/>
</dbReference>
<dbReference type="PROSITE" id="PS50035">
    <property type="entry name" value="PLD"/>
    <property type="match status" value="2"/>
</dbReference>
<keyword evidence="7" id="KW-0378">Hydrolase</keyword>
<keyword evidence="10" id="KW-1133">Transmembrane helix</keyword>
<dbReference type="InterPro" id="IPR025202">
    <property type="entry name" value="PLD-like_dom"/>
</dbReference>
<reference evidence="12 13" key="1">
    <citation type="submission" date="2019-07" db="EMBL/GenBank/DDBJ databases">
        <title>Whole genome shotgun sequence of Reyranella soli NBRC 108950.</title>
        <authorList>
            <person name="Hosoyama A."/>
            <person name="Uohara A."/>
            <person name="Ohji S."/>
            <person name="Ichikawa N."/>
        </authorList>
    </citation>
    <scope>NUCLEOTIDE SEQUENCE [LARGE SCALE GENOMIC DNA]</scope>
    <source>
        <strain evidence="12 13">NBRC 108950</strain>
    </source>
</reference>
<dbReference type="Gene3D" id="3.30.870.10">
    <property type="entry name" value="Endonuclease Chain A"/>
    <property type="match status" value="2"/>
</dbReference>
<evidence type="ECO:0000256" key="9">
    <source>
        <dbReference type="ARBA" id="ARBA00029594"/>
    </source>
</evidence>
<dbReference type="Pfam" id="PF13091">
    <property type="entry name" value="PLDc_2"/>
    <property type="match status" value="1"/>
</dbReference>
<evidence type="ECO:0000313" key="12">
    <source>
        <dbReference type="EMBL" id="GEP54396.1"/>
    </source>
</evidence>
<dbReference type="Pfam" id="PF00614">
    <property type="entry name" value="PLDc"/>
    <property type="match status" value="1"/>
</dbReference>
<evidence type="ECO:0000313" key="13">
    <source>
        <dbReference type="Proteomes" id="UP000321058"/>
    </source>
</evidence>
<feature type="transmembrane region" description="Helical" evidence="10">
    <location>
        <begin position="521"/>
        <end position="545"/>
    </location>
</feature>
<dbReference type="Pfam" id="PF09335">
    <property type="entry name" value="VTT_dom"/>
    <property type="match status" value="1"/>
</dbReference>
<dbReference type="CDD" id="cd09143">
    <property type="entry name" value="PLDc_vPLD1_2_like_bac_2"/>
    <property type="match status" value="1"/>
</dbReference>
<evidence type="ECO:0000256" key="1">
    <source>
        <dbReference type="ARBA" id="ARBA00000798"/>
    </source>
</evidence>
<dbReference type="GO" id="GO:0005576">
    <property type="term" value="C:extracellular region"/>
    <property type="evidence" value="ECO:0007669"/>
    <property type="project" value="UniProtKB-SubCell"/>
</dbReference>
<feature type="transmembrane region" description="Helical" evidence="10">
    <location>
        <begin position="602"/>
        <end position="624"/>
    </location>
</feature>
<dbReference type="SUPFAM" id="SSF56024">
    <property type="entry name" value="Phospholipase D/nuclease"/>
    <property type="match status" value="2"/>
</dbReference>
<sequence length="696" mass="76446">MNFLRPNHNVWRIERAARAAVLIDAAAFFEAVRGACLKAERSILVVGWDIDSRMQLVGADGNPVDGFASGFGDFLSDLVRVRPELHVHLLLWDYSLLYAGERELLPRLSLGWRTPERVTLCIDNSVPFGSSQHQKIVVVDDALAFSGGLDLTIRRWDTTSHSADNSHRVDPSGHPYRPFHDVQMMVDGAAAQALAQLARERWCRANGGKPQVEPRGDPWPEAVRADFTDVEVGIARTQPRYDSEGEIREAETLFVDSIDLAEREIYIENQFLSSALIADRLADRLRGQPELEVVIVAPRSHDSWVERHTMRNGRIRFWRRVRAAGGERVRLLYPAVEQGGQATNTMIHSKVMMVDDRFLRVGSANMNNRSMGADTECDLAIEGRTDRERAAIRDIRNRLLGEHCGVKADDVAASLARHGSLVRAADELSANGHRLRAIDDGEPDEGALSDVVERLADPPRPIRPARLARHLTARLRPLLVALACALVILGIALAWRYTPLSGLVTSDNVRAVLKSVRGEPWAILVVVTVFVLASAIVFPLNLLILTTAAVFGPWLGILYGGAGTVSSALVMFFIGGRLGREALYRMLGKRWRHGLEGVRKRGLLAVVTFRLLPIAPFTFVNLAAGASGIRFVDFLVGTVIGMLPGLVLMSVMGDRIVRILADPSAGDIAILVLCVACLIGLAVAAQAFLVRRGGRV</sequence>
<keyword evidence="13" id="KW-1185">Reference proteome</keyword>
<keyword evidence="10" id="KW-0472">Membrane</keyword>
<feature type="transmembrane region" description="Helical" evidence="10">
    <location>
        <begin position="478"/>
        <end position="497"/>
    </location>
</feature>
<accession>A0A512N5Y4</accession>
<name>A0A512N5Y4_9HYPH</name>
<comment type="caution">
    <text evidence="12">The sequence shown here is derived from an EMBL/GenBank/DDBJ whole genome shotgun (WGS) entry which is preliminary data.</text>
</comment>
<dbReference type="CDD" id="cd09140">
    <property type="entry name" value="PLDc_vPLD1_2_like_bac_1"/>
    <property type="match status" value="1"/>
</dbReference>
<dbReference type="InterPro" id="IPR032816">
    <property type="entry name" value="VTT_dom"/>
</dbReference>
<comment type="catalytic activity">
    <reaction evidence="1">
        <text>a 1,2-diacyl-sn-glycero-3-phosphocholine + H2O = a 1,2-diacyl-sn-glycero-3-phosphate + choline + H(+)</text>
        <dbReference type="Rhea" id="RHEA:14445"/>
        <dbReference type="ChEBI" id="CHEBI:15354"/>
        <dbReference type="ChEBI" id="CHEBI:15377"/>
        <dbReference type="ChEBI" id="CHEBI:15378"/>
        <dbReference type="ChEBI" id="CHEBI:57643"/>
        <dbReference type="ChEBI" id="CHEBI:58608"/>
        <dbReference type="EC" id="3.1.4.4"/>
    </reaction>
</comment>
<feature type="transmembrane region" description="Helical" evidence="10">
    <location>
        <begin position="631"/>
        <end position="653"/>
    </location>
</feature>
<dbReference type="GO" id="GO:0009395">
    <property type="term" value="P:phospholipid catabolic process"/>
    <property type="evidence" value="ECO:0007669"/>
    <property type="project" value="TreeGrafter"/>
</dbReference>
<dbReference type="RefSeq" id="WP_147147890.1">
    <property type="nucleotide sequence ID" value="NZ_BKAJ01000030.1"/>
</dbReference>
<comment type="function">
    <text evidence="2">Could be a virulence factor.</text>
</comment>
<evidence type="ECO:0000256" key="7">
    <source>
        <dbReference type="ARBA" id="ARBA00022801"/>
    </source>
</evidence>
<evidence type="ECO:0000259" key="11">
    <source>
        <dbReference type="PROSITE" id="PS50035"/>
    </source>
</evidence>
<keyword evidence="5" id="KW-0964">Secreted</keyword>
<evidence type="ECO:0000256" key="4">
    <source>
        <dbReference type="ARBA" id="ARBA00018392"/>
    </source>
</evidence>
<organism evidence="12 13">
    <name type="scientific">Reyranella soli</name>
    <dbReference type="NCBI Taxonomy" id="1230389"/>
    <lineage>
        <taxon>Bacteria</taxon>
        <taxon>Pseudomonadati</taxon>
        <taxon>Pseudomonadota</taxon>
        <taxon>Alphaproteobacteria</taxon>
        <taxon>Hyphomicrobiales</taxon>
        <taxon>Reyranellaceae</taxon>
        <taxon>Reyranella</taxon>
    </lineage>
</organism>
<feature type="domain" description="PLD phosphodiesterase" evidence="11">
    <location>
        <begin position="343"/>
        <end position="370"/>
    </location>
</feature>
<dbReference type="InterPro" id="IPR001736">
    <property type="entry name" value="PLipase_D/transphosphatidylase"/>
</dbReference>
<evidence type="ECO:0000256" key="5">
    <source>
        <dbReference type="ARBA" id="ARBA00022525"/>
    </source>
</evidence>
<evidence type="ECO:0000256" key="6">
    <source>
        <dbReference type="ARBA" id="ARBA00022737"/>
    </source>
</evidence>
<evidence type="ECO:0000256" key="10">
    <source>
        <dbReference type="SAM" id="Phobius"/>
    </source>
</evidence>
<evidence type="ECO:0000256" key="3">
    <source>
        <dbReference type="ARBA" id="ARBA00004613"/>
    </source>
</evidence>
<dbReference type="GO" id="GO:0004630">
    <property type="term" value="F:phospholipase D activity"/>
    <property type="evidence" value="ECO:0007669"/>
    <property type="project" value="UniProtKB-EC"/>
</dbReference>
<evidence type="ECO:0000256" key="2">
    <source>
        <dbReference type="ARBA" id="ARBA00003145"/>
    </source>
</evidence>
<dbReference type="PANTHER" id="PTHR18896">
    <property type="entry name" value="PHOSPHOLIPASE D"/>
    <property type="match status" value="1"/>
</dbReference>
<dbReference type="InterPro" id="IPR015679">
    <property type="entry name" value="PLipase_D_fam"/>
</dbReference>
<feature type="transmembrane region" description="Helical" evidence="10">
    <location>
        <begin position="557"/>
        <end position="576"/>
    </location>
</feature>
<dbReference type="PANTHER" id="PTHR18896:SF76">
    <property type="entry name" value="PHOSPHOLIPASE"/>
    <property type="match status" value="1"/>
</dbReference>
<keyword evidence="6" id="KW-0677">Repeat</keyword>
<dbReference type="OrthoDB" id="8828485at2"/>
<gene>
    <name evidence="12" type="ORF">RSO01_15620</name>
</gene>
<dbReference type="Proteomes" id="UP000321058">
    <property type="component" value="Unassembled WGS sequence"/>
</dbReference>
<dbReference type="EMBL" id="BKAJ01000030">
    <property type="protein sequence ID" value="GEP54396.1"/>
    <property type="molecule type" value="Genomic_DNA"/>
</dbReference>